<feature type="compositionally biased region" description="Basic and acidic residues" evidence="1">
    <location>
        <begin position="307"/>
        <end position="317"/>
    </location>
</feature>
<dbReference type="WBParaSite" id="maker-uti_cns_0013233-snap-gene-0.4-mRNA-1">
    <property type="protein sequence ID" value="maker-uti_cns_0013233-snap-gene-0.4-mRNA-1"/>
    <property type="gene ID" value="maker-uti_cns_0013233-snap-gene-0.4"/>
</dbReference>
<evidence type="ECO:0000313" key="3">
    <source>
        <dbReference type="WBParaSite" id="maker-uti_cns_0006722-snap-gene-0.2-mRNA-1"/>
    </source>
</evidence>
<reference evidence="3 4" key="1">
    <citation type="submission" date="2016-11" db="UniProtKB">
        <authorList>
            <consortium name="WormBaseParasite"/>
        </authorList>
    </citation>
    <scope>IDENTIFICATION</scope>
</reference>
<accession>A0A1I8HKD4</accession>
<sequence>MSLAPPSVMFSQILGVPTRKQPASSDDSSAARLRRQRYFPGQQTPQSAKRLTLQAAALPYVPSSIRCPAELSPIDCHLGQSVPFADILQNVRNRCLPTAELGRRFEADQDEFEWLDQVNNSSGESSSRKVAAKESAKRDIDNYFFMYFRIRMENYVALVTALKQSSKDESIFNEESIDKWTHKYKFKIRRAAPLKKVLMAFSSRMGLEGDPDVMYCADGFYGDSFTGRTYNKNEVPNNRILPANTSLATGLRNGSNIYVSRITNAEKNNAIAQLQMDLSRGNEPSDEEGDEGQSSSASGTPGQAGANKDHQQSDDGK</sequence>
<evidence type="ECO:0000313" key="2">
    <source>
        <dbReference type="Proteomes" id="UP000095280"/>
    </source>
</evidence>
<evidence type="ECO:0000256" key="1">
    <source>
        <dbReference type="SAM" id="MobiDB-lite"/>
    </source>
</evidence>
<feature type="region of interest" description="Disordered" evidence="1">
    <location>
        <begin position="275"/>
        <end position="317"/>
    </location>
</feature>
<keyword evidence="2" id="KW-1185">Reference proteome</keyword>
<dbReference type="WBParaSite" id="maker-uti_cns_0006722-snap-gene-0.2-mRNA-1">
    <property type="protein sequence ID" value="maker-uti_cns_0006722-snap-gene-0.2-mRNA-1"/>
    <property type="gene ID" value="maker-uti_cns_0006722-snap-gene-0.2"/>
</dbReference>
<dbReference type="AlphaFoldDB" id="A0A1I8HKD4"/>
<dbReference type="Proteomes" id="UP000095280">
    <property type="component" value="Unplaced"/>
</dbReference>
<protein>
    <submittedName>
        <fullName evidence="3 4">SPK domain-containing protein</fullName>
    </submittedName>
</protein>
<proteinExistence type="predicted"/>
<organism evidence="2 3">
    <name type="scientific">Macrostomum lignano</name>
    <dbReference type="NCBI Taxonomy" id="282301"/>
    <lineage>
        <taxon>Eukaryota</taxon>
        <taxon>Metazoa</taxon>
        <taxon>Spiralia</taxon>
        <taxon>Lophotrochozoa</taxon>
        <taxon>Platyhelminthes</taxon>
        <taxon>Rhabditophora</taxon>
        <taxon>Macrostomorpha</taxon>
        <taxon>Macrostomida</taxon>
        <taxon>Macrostomidae</taxon>
        <taxon>Macrostomum</taxon>
    </lineage>
</organism>
<evidence type="ECO:0000313" key="4">
    <source>
        <dbReference type="WBParaSite" id="maker-uti_cns_0013233-snap-gene-0.4-mRNA-1"/>
    </source>
</evidence>
<name>A0A1I8HKD4_9PLAT</name>